<accession>A0A0B7J3R2</accession>
<feature type="binding site" evidence="6 9">
    <location>
        <begin position="143"/>
        <end position="145"/>
    </location>
    <ligand>
        <name>substrate</name>
    </ligand>
</feature>
<evidence type="ECO:0000256" key="10">
    <source>
        <dbReference type="PIRSR" id="PIRSR016262-3"/>
    </source>
</evidence>
<keyword evidence="2 6" id="KW-0963">Cytoplasm</keyword>
<dbReference type="NCBIfam" id="TIGR00214">
    <property type="entry name" value="lipB"/>
    <property type="match status" value="1"/>
</dbReference>
<dbReference type="HAMAP" id="MF_00013">
    <property type="entry name" value="LipB"/>
    <property type="match status" value="1"/>
</dbReference>
<evidence type="ECO:0000256" key="5">
    <source>
        <dbReference type="ARBA" id="ARBA00024732"/>
    </source>
</evidence>
<dbReference type="InterPro" id="IPR000544">
    <property type="entry name" value="Octanoyltransferase"/>
</dbReference>
<reference evidence="12 13" key="1">
    <citation type="submission" date="2015-01" db="EMBL/GenBank/DDBJ databases">
        <title>Draft genome sequence of Rickettsia monacensis strain IrR/Munich.</title>
        <authorList>
            <person name="Felsheim R.F."/>
            <person name="Johnson S.L."/>
            <person name="Kurtti T.J."/>
            <person name="Munderloh U.G."/>
        </authorList>
    </citation>
    <scope>NUCLEOTIDE SEQUENCE [LARGE SCALE GENOMIC DNA]</scope>
    <source>
        <strain evidence="12 13">IrR/Munich</strain>
    </source>
</reference>
<keyword evidence="13" id="KW-1185">Reference proteome</keyword>
<dbReference type="PANTHER" id="PTHR10993:SF7">
    <property type="entry name" value="LIPOYLTRANSFERASE 2, MITOCHONDRIAL-RELATED"/>
    <property type="match status" value="1"/>
</dbReference>
<keyword evidence="4 6" id="KW-0012">Acyltransferase</keyword>
<dbReference type="PROSITE" id="PS01313">
    <property type="entry name" value="LIPB"/>
    <property type="match status" value="1"/>
</dbReference>
<dbReference type="Proteomes" id="UP000018149">
    <property type="component" value="Chromosome I"/>
</dbReference>
<evidence type="ECO:0000313" key="13">
    <source>
        <dbReference type="Proteomes" id="UP000018149"/>
    </source>
</evidence>
<evidence type="ECO:0000256" key="1">
    <source>
        <dbReference type="ARBA" id="ARBA00004821"/>
    </source>
</evidence>
<organism evidence="12 13">
    <name type="scientific">Rickettsia monacensis</name>
    <dbReference type="NCBI Taxonomy" id="109232"/>
    <lineage>
        <taxon>Bacteria</taxon>
        <taxon>Pseudomonadati</taxon>
        <taxon>Pseudomonadota</taxon>
        <taxon>Alphaproteobacteria</taxon>
        <taxon>Rickettsiales</taxon>
        <taxon>Rickettsiaceae</taxon>
        <taxon>Rickettsieae</taxon>
        <taxon>Rickettsia</taxon>
        <taxon>spotted fever group</taxon>
    </lineage>
</organism>
<evidence type="ECO:0000313" key="12">
    <source>
        <dbReference type="EMBL" id="CEO16944.1"/>
    </source>
</evidence>
<evidence type="ECO:0000256" key="6">
    <source>
        <dbReference type="HAMAP-Rule" id="MF_00013"/>
    </source>
</evidence>
<dbReference type="NCBIfam" id="NF010921">
    <property type="entry name" value="PRK14341.1"/>
    <property type="match status" value="1"/>
</dbReference>
<dbReference type="GO" id="GO:0005737">
    <property type="term" value="C:cytoplasm"/>
    <property type="evidence" value="ECO:0007669"/>
    <property type="project" value="UniProtKB-SubCell"/>
</dbReference>
<name>A0A0B7J3R2_9RICK</name>
<dbReference type="FunFam" id="3.30.930.10:FF:000159">
    <property type="entry name" value="Octanoyltransferase"/>
    <property type="match status" value="1"/>
</dbReference>
<evidence type="ECO:0000256" key="7">
    <source>
        <dbReference type="PIRNR" id="PIRNR016262"/>
    </source>
</evidence>
<dbReference type="Gene3D" id="3.30.930.10">
    <property type="entry name" value="Bira Bifunctional Protein, Domain 2"/>
    <property type="match status" value="1"/>
</dbReference>
<evidence type="ECO:0000256" key="4">
    <source>
        <dbReference type="ARBA" id="ARBA00023315"/>
    </source>
</evidence>
<keyword evidence="3 6" id="KW-0808">Transferase</keyword>
<proteinExistence type="inferred from homology"/>
<dbReference type="UniPathway" id="UPA00538">
    <property type="reaction ID" value="UER00592"/>
</dbReference>
<protein>
    <recommendedName>
        <fullName evidence="6 7">Octanoyltransferase</fullName>
        <ecNumber evidence="6 7">2.3.1.181</ecNumber>
    </recommendedName>
    <alternativeName>
        <fullName evidence="6">Lipoate-protein ligase B</fullName>
    </alternativeName>
    <alternativeName>
        <fullName evidence="6">Lipoyl/octanoyl transferase</fullName>
    </alternativeName>
    <alternativeName>
        <fullName evidence="6">Octanoyl-[acyl-carrier-protein]-protein N-octanoyltransferase</fullName>
    </alternativeName>
</protein>
<comment type="subcellular location">
    <subcellularLocation>
        <location evidence="6">Cytoplasm</location>
    </subcellularLocation>
</comment>
<dbReference type="SUPFAM" id="SSF55681">
    <property type="entry name" value="Class II aaRS and biotin synthetases"/>
    <property type="match status" value="1"/>
</dbReference>
<dbReference type="InterPro" id="IPR045864">
    <property type="entry name" value="aa-tRNA-synth_II/BPL/LPL"/>
</dbReference>
<reference evidence="13" key="2">
    <citation type="submission" date="2015-01" db="EMBL/GenBank/DDBJ databases">
        <authorList>
            <person name="Felsheim R."/>
        </authorList>
    </citation>
    <scope>NUCLEOTIDE SEQUENCE [LARGE SCALE GENOMIC DNA]</scope>
    <source>
        <strain evidence="13">IrR/Munich</strain>
    </source>
</reference>
<evidence type="ECO:0000256" key="9">
    <source>
        <dbReference type="PIRSR" id="PIRSR016262-2"/>
    </source>
</evidence>
<dbReference type="InterPro" id="IPR004143">
    <property type="entry name" value="BPL_LPL_catalytic"/>
</dbReference>
<dbReference type="CDD" id="cd16444">
    <property type="entry name" value="LipB"/>
    <property type="match status" value="1"/>
</dbReference>
<dbReference type="RefSeq" id="WP_023507466.1">
    <property type="nucleotide sequence ID" value="NZ_LN794217.1"/>
</dbReference>
<evidence type="ECO:0000256" key="2">
    <source>
        <dbReference type="ARBA" id="ARBA00022490"/>
    </source>
</evidence>
<dbReference type="Pfam" id="PF21948">
    <property type="entry name" value="LplA-B_cat"/>
    <property type="match status" value="1"/>
</dbReference>
<feature type="binding site" evidence="6 9">
    <location>
        <begin position="156"/>
        <end position="158"/>
    </location>
    <ligand>
        <name>substrate</name>
    </ligand>
</feature>
<dbReference type="KEGG" id="rmc:RMONA_02705"/>
<gene>
    <name evidence="6 12" type="primary">lipB</name>
    <name evidence="12" type="ORF">RMONA_02705</name>
</gene>
<feature type="binding site" evidence="6 9">
    <location>
        <begin position="69"/>
        <end position="76"/>
    </location>
    <ligand>
        <name>substrate</name>
    </ligand>
</feature>
<feature type="site" description="Lowers pKa of active site Cys" evidence="6 10">
    <location>
        <position position="140"/>
    </location>
</feature>
<dbReference type="InterPro" id="IPR020605">
    <property type="entry name" value="Octanoyltransferase_CS"/>
</dbReference>
<evidence type="ECO:0000256" key="3">
    <source>
        <dbReference type="ARBA" id="ARBA00022679"/>
    </source>
</evidence>
<dbReference type="GO" id="GO:0009249">
    <property type="term" value="P:protein lipoylation"/>
    <property type="evidence" value="ECO:0007669"/>
    <property type="project" value="InterPro"/>
</dbReference>
<feature type="active site" description="Acyl-thioester intermediate" evidence="6 8">
    <location>
        <position position="174"/>
    </location>
</feature>
<dbReference type="NCBIfam" id="NF010925">
    <property type="entry name" value="PRK14345.1"/>
    <property type="match status" value="1"/>
</dbReference>
<comment type="catalytic activity">
    <reaction evidence="6 7">
        <text>octanoyl-[ACP] + L-lysyl-[protein] = N(6)-octanoyl-L-lysyl-[protein] + holo-[ACP] + H(+)</text>
        <dbReference type="Rhea" id="RHEA:17665"/>
        <dbReference type="Rhea" id="RHEA-COMP:9636"/>
        <dbReference type="Rhea" id="RHEA-COMP:9685"/>
        <dbReference type="Rhea" id="RHEA-COMP:9752"/>
        <dbReference type="Rhea" id="RHEA-COMP:9928"/>
        <dbReference type="ChEBI" id="CHEBI:15378"/>
        <dbReference type="ChEBI" id="CHEBI:29969"/>
        <dbReference type="ChEBI" id="CHEBI:64479"/>
        <dbReference type="ChEBI" id="CHEBI:78463"/>
        <dbReference type="ChEBI" id="CHEBI:78809"/>
        <dbReference type="EC" id="2.3.1.181"/>
    </reaction>
</comment>
<comment type="pathway">
    <text evidence="1 6 7">Protein modification; protein lipoylation via endogenous pathway; protein N(6)-(lipoyl)lysine from octanoyl-[acyl-carrier-protein]: step 1/2.</text>
</comment>
<sequence>MVQFIIIPCLTDYSVTLKLMEDHVNKVIDTNEPEIVYLVEHSEVYTAGTNYNSEEVLDFGDIPVIYTGRGGKFTFHGPGQRVIYPILNLALPNRHKDLKLYIKMLEKWIINSLNYFGIKAYIIKDKVGIWVKVRKDEFAKIAAIGVRVRKWVTYHGVAINISTDLSKFSGIIPCGLENSLVTSLNQLGIHIEMSEFDKIIQTEFNKIFK</sequence>
<dbReference type="HOGENOM" id="CLU_035168_3_0_5"/>
<dbReference type="GO" id="GO:0033819">
    <property type="term" value="F:lipoyl(octanoyl) transferase activity"/>
    <property type="evidence" value="ECO:0007669"/>
    <property type="project" value="UniProtKB-EC"/>
</dbReference>
<dbReference type="EMBL" id="LN794217">
    <property type="protein sequence ID" value="CEO16944.1"/>
    <property type="molecule type" value="Genomic_DNA"/>
</dbReference>
<dbReference type="EC" id="2.3.1.181" evidence="6 7"/>
<dbReference type="PROSITE" id="PS51733">
    <property type="entry name" value="BPL_LPL_CATALYTIC"/>
    <property type="match status" value="1"/>
</dbReference>
<evidence type="ECO:0000256" key="8">
    <source>
        <dbReference type="PIRSR" id="PIRSR016262-1"/>
    </source>
</evidence>
<feature type="domain" description="BPL/LPL catalytic" evidence="11">
    <location>
        <begin position="30"/>
        <end position="209"/>
    </location>
</feature>
<dbReference type="AlphaFoldDB" id="A0A0B7J3R2"/>
<dbReference type="STRING" id="109232.RMONA_02705"/>
<comment type="miscellaneous">
    <text evidence="6">In the reaction, the free carboxyl group of octanoic acid is attached via an amide linkage to the epsilon-amino group of a specific lysine residue of lipoyl domains of lipoate-dependent enzymes.</text>
</comment>
<comment type="similarity">
    <text evidence="6 7">Belongs to the LipB family.</text>
</comment>
<comment type="function">
    <text evidence="5 6 7">Catalyzes the transfer of endogenously produced octanoic acid from octanoyl-acyl-carrier-protein onto the lipoyl domains of lipoate-dependent enzymes. Lipoyl-ACP can also act as a substrate although octanoyl-ACP is likely to be the physiological substrate.</text>
</comment>
<dbReference type="PIRSF" id="PIRSF016262">
    <property type="entry name" value="LPLase"/>
    <property type="match status" value="1"/>
</dbReference>
<evidence type="ECO:0000259" key="11">
    <source>
        <dbReference type="PROSITE" id="PS51733"/>
    </source>
</evidence>
<dbReference type="PANTHER" id="PTHR10993">
    <property type="entry name" value="OCTANOYLTRANSFERASE"/>
    <property type="match status" value="1"/>
</dbReference>